<evidence type="ECO:0000313" key="2">
    <source>
        <dbReference type="EMBL" id="CAG8721340.1"/>
    </source>
</evidence>
<feature type="region of interest" description="Disordered" evidence="1">
    <location>
        <begin position="76"/>
        <end position="102"/>
    </location>
</feature>
<evidence type="ECO:0000256" key="1">
    <source>
        <dbReference type="SAM" id="MobiDB-lite"/>
    </source>
</evidence>
<protein>
    <submittedName>
        <fullName evidence="2">4134_t:CDS:1</fullName>
    </submittedName>
</protein>
<dbReference type="EMBL" id="CAJVPP010013568">
    <property type="protein sequence ID" value="CAG8721340.1"/>
    <property type="molecule type" value="Genomic_DNA"/>
</dbReference>
<accession>A0A9N9NB83</accession>
<feature type="compositionally biased region" description="Polar residues" evidence="1">
    <location>
        <begin position="76"/>
        <end position="99"/>
    </location>
</feature>
<evidence type="ECO:0000313" key="3">
    <source>
        <dbReference type="Proteomes" id="UP000789375"/>
    </source>
</evidence>
<dbReference type="AlphaFoldDB" id="A0A9N9NB83"/>
<keyword evidence="3" id="KW-1185">Reference proteome</keyword>
<reference evidence="2" key="1">
    <citation type="submission" date="2021-06" db="EMBL/GenBank/DDBJ databases">
        <authorList>
            <person name="Kallberg Y."/>
            <person name="Tangrot J."/>
            <person name="Rosling A."/>
        </authorList>
    </citation>
    <scope>NUCLEOTIDE SEQUENCE</scope>
    <source>
        <strain evidence="2">87-6 pot B 2015</strain>
    </source>
</reference>
<feature type="compositionally biased region" description="Basic and acidic residues" evidence="1">
    <location>
        <begin position="136"/>
        <end position="146"/>
    </location>
</feature>
<feature type="non-terminal residue" evidence="2">
    <location>
        <position position="271"/>
    </location>
</feature>
<comment type="caution">
    <text evidence="2">The sequence shown here is derived from an EMBL/GenBank/DDBJ whole genome shotgun (WGS) entry which is preliminary data.</text>
</comment>
<gene>
    <name evidence="2" type="ORF">FMOSSE_LOCUS15013</name>
</gene>
<name>A0A9N9NB83_FUNMO</name>
<feature type="compositionally biased region" description="Polar residues" evidence="1">
    <location>
        <begin position="122"/>
        <end position="135"/>
    </location>
</feature>
<sequence>MTTKPTIKAFFIDTTFENWTCINMIEYYYANSGYKNLQKIMDCIKKDLQGVANTNSEFEIAHKKKARDILDDWKNWSTQRKNPKRSSGVNIESLQDQPTHTPPHRIFSSGALSDAFIPWNQQQRSNEGSNGQGFSDSERDWEKGSEQTRFYDNIPKECNPEDGIAEDDLLMRSPSDITADCKLTINNICIRTKMEQWCKSTKYVEEIHKQDTIEGFLTSPSTTSSSISVLADQDTEHDGRAEEIKQYLNDISRNNTIEKLHNTVKTNLLIN</sequence>
<proteinExistence type="predicted"/>
<organism evidence="2 3">
    <name type="scientific">Funneliformis mosseae</name>
    <name type="common">Endomycorrhizal fungus</name>
    <name type="synonym">Glomus mosseae</name>
    <dbReference type="NCBI Taxonomy" id="27381"/>
    <lineage>
        <taxon>Eukaryota</taxon>
        <taxon>Fungi</taxon>
        <taxon>Fungi incertae sedis</taxon>
        <taxon>Mucoromycota</taxon>
        <taxon>Glomeromycotina</taxon>
        <taxon>Glomeromycetes</taxon>
        <taxon>Glomerales</taxon>
        <taxon>Glomeraceae</taxon>
        <taxon>Funneliformis</taxon>
    </lineage>
</organism>
<feature type="region of interest" description="Disordered" evidence="1">
    <location>
        <begin position="122"/>
        <end position="158"/>
    </location>
</feature>
<dbReference type="Proteomes" id="UP000789375">
    <property type="component" value="Unassembled WGS sequence"/>
</dbReference>